<dbReference type="Proteomes" id="UP000281028">
    <property type="component" value="Unassembled WGS sequence"/>
</dbReference>
<organism evidence="1 2">
    <name type="scientific">Chitinophaga solisilvae</name>
    <dbReference type="NCBI Taxonomy" id="1233460"/>
    <lineage>
        <taxon>Bacteria</taxon>
        <taxon>Pseudomonadati</taxon>
        <taxon>Bacteroidota</taxon>
        <taxon>Chitinophagia</taxon>
        <taxon>Chitinophagales</taxon>
        <taxon>Chitinophagaceae</taxon>
        <taxon>Chitinophaga</taxon>
    </lineage>
</organism>
<dbReference type="AlphaFoldDB" id="A0A3S1B069"/>
<dbReference type="EMBL" id="RIAR02000001">
    <property type="protein sequence ID" value="NSL87071.1"/>
    <property type="molecule type" value="Genomic_DNA"/>
</dbReference>
<dbReference type="SUPFAM" id="SSF48371">
    <property type="entry name" value="ARM repeat"/>
    <property type="match status" value="1"/>
</dbReference>
<name>A0A3S1B069_9BACT</name>
<dbReference type="Pfam" id="PF13569">
    <property type="entry name" value="DUF4132"/>
    <property type="match status" value="1"/>
</dbReference>
<sequence>MPYTKETILPFIEQRKQLNEHNDINAQLQAGVDFLTGQIITAPVIQDAESARQMGVFIQLLRLPDQWDDNDRLILQLLADPLTWQECRERFLQHIVPLLDAPGTSSSIVLRFSYFTSYLQQRGCTPEEIGSYLISYSGDGNNYDLTPLKFTPLRKFLQDLIKSAEWHVVDAWVNTWKQKGWNSLFYRLLSKAHPERETAYLESVLQQPFKGQIHYELTRMLLQNNIAKYETLIAQSTQHLAQVPDYAARLMGYYALAAHQPEKYNTLLTEAAYAYLEQYNTTLAGQLFRQPAGAAEINDEQLLPEVVAVKEILVQDKFSAITYLEEHLTDKRYLHPLAFKTIREQLGNRAVSLLLSAVEKDYDARIILPQLMQLDRSLYFDRLWDFTLHKLKSVRTLVAVILAEHPQALEKAGELLQHKKAEQRLTAVQILCKLNSAAARELLQQALHREINDDARDLMLETLGDTITGTDNAATVGQLIAFAKKRGKLSRPLEKWLDDATLPPLFLQDGTLLTQDMMRFLLYRMSRVKEIRSDAEARPLLQLIDRQTSGQFAAHLFSLYSSNNGDAKLRYLLTLAALVGDDQLATELEASINHWISDKRLKMAEAGVGALAIHGSNKALQAVELMSRKYRVRKSNVGAAALAGLQNAANELGITIHELGDRIVPDFGFQGLFKPFLVKGDTYRAYIDHNFRPAFINDKNRRLKAIPVATPAETKEAFKALSKEVAAQVKLQTQRLEHYLVVQRKWIPAQWQQFFLNHPVMFVYANRLLWALYDENDRLLTCFQCRDNRQLLNLHQEVISIPDNATIRLLHPLYLDDLELLQWKQRFAEQGIMQVFPQLDRPVAALSPQQADTTLVHDFEDISLESALLNKHMEQKGWKLSEGSDGKYVYAYHKTDDDNQLEVIVEMSTVFTEESFRYKLGKLYFIDKTKARQRWFRSTDKEAADCLLPLRHVPPVFYSEAITDIAVSGGLGQIA</sequence>
<dbReference type="OrthoDB" id="9763697at2"/>
<keyword evidence="2" id="KW-1185">Reference proteome</keyword>
<reference evidence="1" key="1">
    <citation type="submission" date="2020-05" db="EMBL/GenBank/DDBJ databases">
        <title>Chitinophaga laudate sp. nov., isolated from a tropical peat swamp.</title>
        <authorList>
            <person name="Goh C.B.S."/>
            <person name="Lee M.S."/>
            <person name="Parimannan S."/>
            <person name="Pasbakhsh P."/>
            <person name="Yule C.M."/>
            <person name="Rajandas H."/>
            <person name="Loke S."/>
            <person name="Croft L."/>
            <person name="Tan J.B.L."/>
        </authorList>
    </citation>
    <scope>NUCLEOTIDE SEQUENCE</scope>
    <source>
        <strain evidence="1">Mgbs1</strain>
    </source>
</reference>
<proteinExistence type="predicted"/>
<evidence type="ECO:0000313" key="2">
    <source>
        <dbReference type="Proteomes" id="UP000281028"/>
    </source>
</evidence>
<accession>A0A3S1B069</accession>
<evidence type="ECO:0000313" key="1">
    <source>
        <dbReference type="EMBL" id="NSL87071.1"/>
    </source>
</evidence>
<gene>
    <name evidence="1" type="ORF">ECE50_009535</name>
</gene>
<comment type="caution">
    <text evidence="1">The sequence shown here is derived from an EMBL/GenBank/DDBJ whole genome shotgun (WGS) entry which is preliminary data.</text>
</comment>
<protein>
    <submittedName>
        <fullName evidence="1">DUF4132 domain-containing protein</fullName>
    </submittedName>
</protein>
<dbReference type="InterPro" id="IPR025406">
    <property type="entry name" value="DUF4132"/>
</dbReference>
<dbReference type="InterPro" id="IPR016024">
    <property type="entry name" value="ARM-type_fold"/>
</dbReference>